<feature type="transmembrane region" description="Helical" evidence="10">
    <location>
        <begin position="384"/>
        <end position="402"/>
    </location>
</feature>
<keyword evidence="6 10" id="KW-0472">Membrane</keyword>
<dbReference type="Pfam" id="PF01956">
    <property type="entry name" value="EMC3_TMCO1"/>
    <property type="match status" value="1"/>
</dbReference>
<dbReference type="PANTHER" id="PTHR46187">
    <property type="entry name" value="ALKALINE CERAMIDASE 3"/>
    <property type="match status" value="1"/>
</dbReference>
<evidence type="ECO:0000256" key="10">
    <source>
        <dbReference type="SAM" id="Phobius"/>
    </source>
</evidence>
<dbReference type="GO" id="GO:0005789">
    <property type="term" value="C:endoplasmic reticulum membrane"/>
    <property type="evidence" value="ECO:0007669"/>
    <property type="project" value="TreeGrafter"/>
</dbReference>
<evidence type="ECO:0008006" key="13">
    <source>
        <dbReference type="Google" id="ProtNLM"/>
    </source>
</evidence>
<feature type="transmembrane region" description="Helical" evidence="10">
    <location>
        <begin position="409"/>
        <end position="428"/>
    </location>
</feature>
<keyword evidence="5 10" id="KW-1133">Transmembrane helix</keyword>
<keyword evidence="7" id="KW-0479">Metal-binding</keyword>
<keyword evidence="8" id="KW-0862">Zinc</keyword>
<evidence type="ECO:0000256" key="2">
    <source>
        <dbReference type="ARBA" id="ARBA00009780"/>
    </source>
</evidence>
<feature type="binding site" evidence="8">
    <location>
        <position position="369"/>
    </location>
    <ligand>
        <name>Zn(2+)</name>
        <dbReference type="ChEBI" id="CHEBI:29105"/>
        <note>catalytic</note>
    </ligand>
</feature>
<keyword evidence="4" id="KW-0378">Hydrolase</keyword>
<evidence type="ECO:0000313" key="11">
    <source>
        <dbReference type="EMBL" id="PKI85471.1"/>
    </source>
</evidence>
<evidence type="ECO:0000313" key="12">
    <source>
        <dbReference type="Proteomes" id="UP000232875"/>
    </source>
</evidence>
<keyword evidence="7" id="KW-0106">Calcium</keyword>
<dbReference type="SMART" id="SM01415">
    <property type="entry name" value="DUF106"/>
    <property type="match status" value="1"/>
</dbReference>
<dbReference type="EMBL" id="KZ454987">
    <property type="protein sequence ID" value="PKI85471.1"/>
    <property type="molecule type" value="Genomic_DNA"/>
</dbReference>
<protein>
    <recommendedName>
        <fullName evidence="13">ER membrane protein complex subunit 3</fullName>
    </recommendedName>
</protein>
<evidence type="ECO:0000256" key="9">
    <source>
        <dbReference type="SAM" id="MobiDB-lite"/>
    </source>
</evidence>
<dbReference type="GO" id="GO:0046514">
    <property type="term" value="P:ceramide catabolic process"/>
    <property type="evidence" value="ECO:0007669"/>
    <property type="project" value="TreeGrafter"/>
</dbReference>
<feature type="compositionally biased region" description="Basic and acidic residues" evidence="9">
    <location>
        <begin position="49"/>
        <end position="63"/>
    </location>
</feature>
<keyword evidence="3 10" id="KW-0812">Transmembrane</keyword>
<evidence type="ECO:0000256" key="6">
    <source>
        <dbReference type="ARBA" id="ARBA00023136"/>
    </source>
</evidence>
<feature type="transmembrane region" description="Helical" evidence="10">
    <location>
        <begin position="434"/>
        <end position="455"/>
    </location>
</feature>
<feature type="transmembrane region" description="Helical" evidence="10">
    <location>
        <begin position="142"/>
        <end position="160"/>
    </location>
</feature>
<feature type="binding site" evidence="7">
    <location>
        <position position="313"/>
    </location>
    <ligand>
        <name>Ca(2+)</name>
        <dbReference type="ChEBI" id="CHEBI:29108"/>
    </ligand>
</feature>
<gene>
    <name evidence="11" type="ORF">MVES_000208</name>
</gene>
<comment type="subcellular location">
    <subcellularLocation>
        <location evidence="1">Membrane</location>
        <topology evidence="1">Multi-pass membrane protein</topology>
    </subcellularLocation>
</comment>
<dbReference type="STRING" id="2020962.A0A2N1JFY9"/>
<feature type="binding site" evidence="7">
    <location>
        <position position="311"/>
    </location>
    <ligand>
        <name>Ca(2+)</name>
        <dbReference type="ChEBI" id="CHEBI:29108"/>
    </ligand>
</feature>
<evidence type="ECO:0000256" key="4">
    <source>
        <dbReference type="ARBA" id="ARBA00022801"/>
    </source>
</evidence>
<dbReference type="GO" id="GO:0016811">
    <property type="term" value="F:hydrolase activity, acting on carbon-nitrogen (but not peptide) bonds, in linear amides"/>
    <property type="evidence" value="ECO:0007669"/>
    <property type="project" value="InterPro"/>
</dbReference>
<evidence type="ECO:0000256" key="5">
    <source>
        <dbReference type="ARBA" id="ARBA00022989"/>
    </source>
</evidence>
<dbReference type="OrthoDB" id="187171at2759"/>
<proteinExistence type="inferred from homology"/>
<reference evidence="11 12" key="1">
    <citation type="submission" date="2017-10" db="EMBL/GenBank/DDBJ databases">
        <title>A novel species of cold-tolerant Malassezia isolated from bats.</title>
        <authorList>
            <person name="Lorch J.M."/>
            <person name="Palmer J.M."/>
            <person name="Vanderwolf K.J."/>
            <person name="Schmidt K.Z."/>
            <person name="Verant M.L."/>
            <person name="Weller T.J."/>
            <person name="Blehert D.S."/>
        </authorList>
    </citation>
    <scope>NUCLEOTIDE SEQUENCE [LARGE SCALE GENOMIC DNA]</scope>
    <source>
        <strain evidence="11 12">NWHC:44797-103</strain>
    </source>
</reference>
<organism evidence="11 12">
    <name type="scientific">Malassezia vespertilionis</name>
    <dbReference type="NCBI Taxonomy" id="2020962"/>
    <lineage>
        <taxon>Eukaryota</taxon>
        <taxon>Fungi</taxon>
        <taxon>Dikarya</taxon>
        <taxon>Basidiomycota</taxon>
        <taxon>Ustilaginomycotina</taxon>
        <taxon>Malasseziomycetes</taxon>
        <taxon>Malasseziales</taxon>
        <taxon>Malasseziaceae</taxon>
        <taxon>Malassezia</taxon>
    </lineage>
</organism>
<comment type="cofactor">
    <cofactor evidence="8">
        <name>Zn(2+)</name>
        <dbReference type="ChEBI" id="CHEBI:29105"/>
    </cofactor>
</comment>
<feature type="binding site" evidence="8">
    <location>
        <position position="524"/>
    </location>
    <ligand>
        <name>Zn(2+)</name>
        <dbReference type="ChEBI" id="CHEBI:29105"/>
        <note>catalytic</note>
    </ligand>
</feature>
<feature type="region of interest" description="Disordered" evidence="9">
    <location>
        <begin position="49"/>
        <end position="75"/>
    </location>
</feature>
<comment type="similarity">
    <text evidence="2">Belongs to the alkaline ceramidase family.</text>
</comment>
<dbReference type="PANTHER" id="PTHR46187:SF3">
    <property type="entry name" value="ALKALINE CERAMIDASE 3"/>
    <property type="match status" value="1"/>
</dbReference>
<feature type="transmembrane region" description="Helical" evidence="10">
    <location>
        <begin position="351"/>
        <end position="372"/>
    </location>
</feature>
<dbReference type="InterPro" id="IPR002809">
    <property type="entry name" value="EMC3/TMCO1"/>
</dbReference>
<evidence type="ECO:0000256" key="3">
    <source>
        <dbReference type="ARBA" id="ARBA00022692"/>
    </source>
</evidence>
<dbReference type="Proteomes" id="UP000232875">
    <property type="component" value="Unassembled WGS sequence"/>
</dbReference>
<evidence type="ECO:0000256" key="7">
    <source>
        <dbReference type="PIRSR" id="PIRSR608901-1"/>
    </source>
</evidence>
<evidence type="ECO:0000256" key="1">
    <source>
        <dbReference type="ARBA" id="ARBA00004141"/>
    </source>
</evidence>
<dbReference type="AlphaFoldDB" id="A0A2N1JFY9"/>
<feature type="transmembrane region" description="Helical" evidence="10">
    <location>
        <begin position="476"/>
        <end position="494"/>
    </location>
</feature>
<keyword evidence="12" id="KW-1185">Reference proteome</keyword>
<feature type="region of interest" description="Disordered" evidence="9">
    <location>
        <begin position="252"/>
        <end position="280"/>
    </location>
</feature>
<feature type="binding site" evidence="7">
    <location>
        <position position="324"/>
    </location>
    <ligand>
        <name>Ca(2+)</name>
        <dbReference type="ChEBI" id="CHEBI:29108"/>
    </ligand>
</feature>
<dbReference type="InterPro" id="IPR008901">
    <property type="entry name" value="ACER"/>
</dbReference>
<dbReference type="GO" id="GO:0046872">
    <property type="term" value="F:metal ion binding"/>
    <property type="evidence" value="ECO:0007669"/>
    <property type="project" value="UniProtKB-KW"/>
</dbReference>
<feature type="transmembrane region" description="Helical" evidence="10">
    <location>
        <begin position="95"/>
        <end position="115"/>
    </location>
</feature>
<sequence length="568" mass="63651">MARCAIGNILTRAGALRANYLVLPPSAVAQRRAFYARVLNDGTYLDPEAKEKIEREKRRKPDEMPEMNNPFNDPNTMDTMIEHAKRSAVMMVPQTLIMGWVNFFFTGFVLIKLPFPLTQRFKVMLQRDIDTRDMDVSWVSSLSWYFLNLYGLDAIYRLLLGNNNAADGSRDMAAMNPAMMMGDQMPGQAVDHAKLHAAESDSLELIGAASQNKHVRWVGDGVEDRVLAMYASADGMATQYIATFELRQAAKRTAAKPSSPHLPPPLGTTQWPDSTPEDPSLHPSAGFLDMSWLKQTESIPEGYWGPVTLLWCEKKYEWSHYIAEPLTNIFFVGAAIYGAYRVHTEKLLRTFYGAFTGLAVVGIGSFLFHMTLKHEAQLGDELPMIWASSYVGWVLMQHTSMYGRKKNPYMFGVAIGSLSLFITVAYVMNGNPVFHQVAYAGIFATATIHGLVVLFHSRSPLSVVPAAHRLRQDARFMQVMGTCVFLAGFLIWNIDNICCGSLRSARTAVGYPTAVLLEGHGWWHILTGLGAYWIIVSCEVIVSTMVEHPDNFEMHFSLLPHLRRIKPP</sequence>
<feature type="binding site" evidence="8">
    <location>
        <position position="520"/>
    </location>
    <ligand>
        <name>Zn(2+)</name>
        <dbReference type="ChEBI" id="CHEBI:29105"/>
        <note>catalytic</note>
    </ligand>
</feature>
<name>A0A2N1JFY9_9BASI</name>
<accession>A0A2N1JFY9</accession>
<dbReference type="Pfam" id="PF05875">
    <property type="entry name" value="Ceramidase"/>
    <property type="match status" value="1"/>
</dbReference>
<dbReference type="GO" id="GO:0046513">
    <property type="term" value="P:ceramide biosynthetic process"/>
    <property type="evidence" value="ECO:0007669"/>
    <property type="project" value="TreeGrafter"/>
</dbReference>
<evidence type="ECO:0000256" key="8">
    <source>
        <dbReference type="PIRSR" id="PIRSR608901-2"/>
    </source>
</evidence>